<dbReference type="SUPFAM" id="SSF52540">
    <property type="entry name" value="P-loop containing nucleoside triphosphate hydrolases"/>
    <property type="match status" value="1"/>
</dbReference>
<reference evidence="8" key="1">
    <citation type="journal article" date="2022" name="Mol. Ecol. Resour.">
        <title>The complete and closed genome of the facultative generalist Candidatus Endoriftia persephone from deep-sea hydrothermal vents.</title>
        <authorList>
            <person name="de Oliveira A.L."/>
            <person name="Srivastava A."/>
            <person name="Espada-Hinojosa S."/>
            <person name="Bright M."/>
        </authorList>
    </citation>
    <scope>NUCLEOTIDE SEQUENCE</scope>
    <source>
        <strain evidence="8">Tica-EPR-9o50.N</strain>
    </source>
</reference>
<accession>A0A9J6ZZ32</accession>
<dbReference type="InterPro" id="IPR003439">
    <property type="entry name" value="ABC_transporter-like_ATP-bd"/>
</dbReference>
<proteinExistence type="inferred from homology"/>
<dbReference type="PROSITE" id="PS00211">
    <property type="entry name" value="ABC_TRANSPORTER_1"/>
    <property type="match status" value="1"/>
</dbReference>
<dbReference type="FunFam" id="3.40.50.300:FF:000134">
    <property type="entry name" value="Iron-enterobactin ABC transporter ATP-binding protein"/>
    <property type="match status" value="1"/>
</dbReference>
<feature type="domain" description="ABC transporter" evidence="7">
    <location>
        <begin position="4"/>
        <end position="239"/>
    </location>
</feature>
<dbReference type="InterPro" id="IPR017871">
    <property type="entry name" value="ABC_transporter-like_CS"/>
</dbReference>
<keyword evidence="3" id="KW-0547">Nucleotide-binding</keyword>
<comment type="similarity">
    <text evidence="1">Belongs to the ABC transporter superfamily.</text>
</comment>
<dbReference type="PROSITE" id="PS50893">
    <property type="entry name" value="ABC_TRANSPORTER_2"/>
    <property type="match status" value="1"/>
</dbReference>
<keyword evidence="9" id="KW-1185">Reference proteome</keyword>
<evidence type="ECO:0000256" key="5">
    <source>
        <dbReference type="ARBA" id="ARBA00022967"/>
    </source>
</evidence>
<dbReference type="GO" id="GO:0016887">
    <property type="term" value="F:ATP hydrolysis activity"/>
    <property type="evidence" value="ECO:0007669"/>
    <property type="project" value="InterPro"/>
</dbReference>
<gene>
    <name evidence="8" type="ORF">L0Y14_01490</name>
</gene>
<keyword evidence="5" id="KW-1278">Translocase</keyword>
<dbReference type="InterPro" id="IPR027417">
    <property type="entry name" value="P-loop_NTPase"/>
</dbReference>
<evidence type="ECO:0000256" key="2">
    <source>
        <dbReference type="ARBA" id="ARBA00022448"/>
    </source>
</evidence>
<organism evidence="8 9">
    <name type="scientific">Candidatus Endoriftia persephonae</name>
    <dbReference type="NCBI Taxonomy" id="393765"/>
    <lineage>
        <taxon>Bacteria</taxon>
        <taxon>Pseudomonadati</taxon>
        <taxon>Pseudomonadota</taxon>
        <taxon>Gammaproteobacteria</taxon>
        <taxon>Chromatiales</taxon>
        <taxon>Sedimenticolaceae</taxon>
        <taxon>Candidatus Endoriftia</taxon>
    </lineage>
</organism>
<dbReference type="GO" id="GO:0005524">
    <property type="term" value="F:ATP binding"/>
    <property type="evidence" value="ECO:0007669"/>
    <property type="project" value="UniProtKB-KW"/>
</dbReference>
<dbReference type="EMBL" id="CP090569">
    <property type="protein sequence ID" value="USF87951.1"/>
    <property type="molecule type" value="Genomic_DNA"/>
</dbReference>
<evidence type="ECO:0000313" key="9">
    <source>
        <dbReference type="Proteomes" id="UP001056649"/>
    </source>
</evidence>
<evidence type="ECO:0000313" key="8">
    <source>
        <dbReference type="EMBL" id="USF87951.1"/>
    </source>
</evidence>
<dbReference type="Gene3D" id="3.40.50.300">
    <property type="entry name" value="P-loop containing nucleotide triphosphate hydrolases"/>
    <property type="match status" value="1"/>
</dbReference>
<evidence type="ECO:0000256" key="3">
    <source>
        <dbReference type="ARBA" id="ARBA00022741"/>
    </source>
</evidence>
<comment type="function">
    <text evidence="6">Part of the ABC transporter complex HmuTUV involved in hemin import. Responsible for energy coupling to the transport system.</text>
</comment>
<evidence type="ECO:0000259" key="7">
    <source>
        <dbReference type="PROSITE" id="PS50893"/>
    </source>
</evidence>
<keyword evidence="2" id="KW-0813">Transport</keyword>
<dbReference type="Pfam" id="PF00005">
    <property type="entry name" value="ABC_tran"/>
    <property type="match status" value="1"/>
</dbReference>
<dbReference type="InterPro" id="IPR003593">
    <property type="entry name" value="AAA+_ATPase"/>
</dbReference>
<dbReference type="AlphaFoldDB" id="A0A9J6ZZ32"/>
<evidence type="ECO:0000256" key="4">
    <source>
        <dbReference type="ARBA" id="ARBA00022840"/>
    </source>
</evidence>
<sequence length="261" mass="28254">MSQLTAKGVGFRRGERQILAGVDCRLEAGELIGIIGPNGAGKSTLLRLLAGLLPADAGQVWIDHEVLSQIAPRQRARAVGYLPQESPTHWPISVERLVTLGRLPHLAPWQPPAEADRLAVERALRQTGLLELRHRPVDQLSGGERARVMIARMLAGEPPILLADEPVASLDPAHQLDIMQLFADHCSNGGSAALVLHDLRLAAHYCQRLLLIDGGRLVAEGTPEQVLSKANLLRVFQLRPLTGKTAFSIGWTKASALGPDR</sequence>
<dbReference type="Proteomes" id="UP001056649">
    <property type="component" value="Chromosome"/>
</dbReference>
<name>A0A9J6ZZ32_9GAMM</name>
<protein>
    <submittedName>
        <fullName evidence="8">ABC transporter ATP-binding protein</fullName>
    </submittedName>
</protein>
<dbReference type="RefSeq" id="WP_006475647.1">
    <property type="nucleotide sequence ID" value="NZ_CP090569.1"/>
</dbReference>
<dbReference type="PANTHER" id="PTHR42794:SF1">
    <property type="entry name" value="HEMIN IMPORT ATP-BINDING PROTEIN HMUV"/>
    <property type="match status" value="1"/>
</dbReference>
<evidence type="ECO:0000256" key="6">
    <source>
        <dbReference type="ARBA" id="ARBA00037066"/>
    </source>
</evidence>
<dbReference type="PANTHER" id="PTHR42794">
    <property type="entry name" value="HEMIN IMPORT ATP-BINDING PROTEIN HMUV"/>
    <property type="match status" value="1"/>
</dbReference>
<dbReference type="SMART" id="SM00382">
    <property type="entry name" value="AAA"/>
    <property type="match status" value="1"/>
</dbReference>
<evidence type="ECO:0000256" key="1">
    <source>
        <dbReference type="ARBA" id="ARBA00005417"/>
    </source>
</evidence>
<dbReference type="KEGG" id="eps:L0Y14_01490"/>
<dbReference type="CDD" id="cd03214">
    <property type="entry name" value="ABC_Iron-Siderophores_B12_Hemin"/>
    <property type="match status" value="1"/>
</dbReference>
<keyword evidence="4 8" id="KW-0067">ATP-binding</keyword>